<dbReference type="AlphaFoldDB" id="A0AAV0AUE3"/>
<feature type="domain" description="Tet-like 2OG-Fe(II) oxygenase" evidence="2">
    <location>
        <begin position="177"/>
        <end position="387"/>
    </location>
</feature>
<sequence>MFSNNHGACIKKSTNKRPLVNYNSDSESTSGLNKDYKRMFSNNHGACIKKSTNKRPLVNYNSDLESTSELNKDDKRLSTNNTRNRYGKNIKQTMQHREKEMMLLFGQKHNLKKMFHFRVPMGTSDPVPHERFSSYQTLKKIYRPLYKNKVRVFSNLGTYVENHMIVEFFPFEDMLEETKKGWQEFVEFLLHRQNFINDVSKNNSSLISGIMYAEGWRKAQVPNQVVGRYINQNKLNHQMTIKGFSQDEEEAGFMKMGNFLSTVFQEVASGAYDSCKSYLKEQSIPSLSKMNFNQKENYCPDDFSSAITYTINGFCNKAHVDNDTDNWTLIGFIPIKKDGDLAIEDFDVEGGEFVIRDLKVFIDLPKVKGITLVVLKTNKLKHQTIPSKSTSGLLTRFGFSCQISKNMSITMEKYHSDHYEDKNHSFGNYDDYINKGKRKAA</sequence>
<dbReference type="EMBL" id="CALTRL010001609">
    <property type="protein sequence ID" value="CAH7673127.1"/>
    <property type="molecule type" value="Genomic_DNA"/>
</dbReference>
<organism evidence="3 4">
    <name type="scientific">Phakopsora pachyrhizi</name>
    <name type="common">Asian soybean rust disease fungus</name>
    <dbReference type="NCBI Taxonomy" id="170000"/>
    <lineage>
        <taxon>Eukaryota</taxon>
        <taxon>Fungi</taxon>
        <taxon>Dikarya</taxon>
        <taxon>Basidiomycota</taxon>
        <taxon>Pucciniomycotina</taxon>
        <taxon>Pucciniomycetes</taxon>
        <taxon>Pucciniales</taxon>
        <taxon>Phakopsoraceae</taxon>
        <taxon>Phakopsora</taxon>
    </lineage>
</organism>
<evidence type="ECO:0000313" key="4">
    <source>
        <dbReference type="Proteomes" id="UP001153365"/>
    </source>
</evidence>
<comment type="caution">
    <text evidence="3">The sequence shown here is derived from an EMBL/GenBank/DDBJ whole genome shotgun (WGS) entry which is preliminary data.</text>
</comment>
<dbReference type="Pfam" id="PF20515">
    <property type="entry name" value="2OG-FeII_Oxy_6"/>
    <property type="match status" value="1"/>
</dbReference>
<dbReference type="Proteomes" id="UP001153365">
    <property type="component" value="Unassembled WGS sequence"/>
</dbReference>
<gene>
    <name evidence="3" type="ORF">PPACK8108_LOCUS7993</name>
</gene>
<evidence type="ECO:0000313" key="3">
    <source>
        <dbReference type="EMBL" id="CAH7673127.1"/>
    </source>
</evidence>
<proteinExistence type="predicted"/>
<evidence type="ECO:0000259" key="2">
    <source>
        <dbReference type="Pfam" id="PF20515"/>
    </source>
</evidence>
<evidence type="ECO:0000256" key="1">
    <source>
        <dbReference type="SAM" id="MobiDB-lite"/>
    </source>
</evidence>
<accession>A0AAV0AUE3</accession>
<reference evidence="3" key="1">
    <citation type="submission" date="2022-06" db="EMBL/GenBank/DDBJ databases">
        <authorList>
            <consortium name="SYNGENTA / RWTH Aachen University"/>
        </authorList>
    </citation>
    <scope>NUCLEOTIDE SEQUENCE</scope>
</reference>
<keyword evidence="4" id="KW-1185">Reference proteome</keyword>
<name>A0AAV0AUE3_PHAPC</name>
<dbReference type="InterPro" id="IPR046798">
    <property type="entry name" value="2OG-FeII_Oxy_6"/>
</dbReference>
<feature type="region of interest" description="Disordered" evidence="1">
    <location>
        <begin position="63"/>
        <end position="83"/>
    </location>
</feature>
<protein>
    <submittedName>
        <fullName evidence="3">Expressed protein</fullName>
    </submittedName>
</protein>